<proteinExistence type="predicted"/>
<sequence>MRNLGHQILATVIWTGNLLTIFGCLSLLLGLAGVFNLEVFAYGLSSGIRIVGSLAIAGCLLSAISYGVLDFSKK</sequence>
<dbReference type="EMBL" id="NGUO01000010">
    <property type="protein sequence ID" value="OWS71446.1"/>
    <property type="molecule type" value="Genomic_DNA"/>
</dbReference>
<keyword evidence="3" id="KW-1185">Reference proteome</keyword>
<evidence type="ECO:0000256" key="1">
    <source>
        <dbReference type="SAM" id="Phobius"/>
    </source>
</evidence>
<gene>
    <name evidence="2" type="ORF">CBI30_06815</name>
</gene>
<evidence type="ECO:0000313" key="3">
    <source>
        <dbReference type="Proteomes" id="UP000198104"/>
    </source>
</evidence>
<comment type="caution">
    <text evidence="2">The sequence shown here is derived from an EMBL/GenBank/DDBJ whole genome shotgun (WGS) entry which is preliminary data.</text>
</comment>
<dbReference type="AlphaFoldDB" id="A0A254Q1N1"/>
<dbReference type="PROSITE" id="PS51257">
    <property type="entry name" value="PROKAR_LIPOPROTEIN"/>
    <property type="match status" value="1"/>
</dbReference>
<keyword evidence="1" id="KW-0812">Transmembrane</keyword>
<keyword evidence="1" id="KW-0472">Membrane</keyword>
<accession>A0A254Q1N1</accession>
<name>A0A254Q1N1_9BURK</name>
<feature type="transmembrane region" description="Helical" evidence="1">
    <location>
        <begin position="47"/>
        <end position="69"/>
    </location>
</feature>
<dbReference type="Proteomes" id="UP000198104">
    <property type="component" value="Unassembled WGS sequence"/>
</dbReference>
<organism evidence="2 3">
    <name type="scientific">Polynucleobacter aenigmaticus</name>
    <dbReference type="NCBI Taxonomy" id="1743164"/>
    <lineage>
        <taxon>Bacteria</taxon>
        <taxon>Pseudomonadati</taxon>
        <taxon>Pseudomonadota</taxon>
        <taxon>Betaproteobacteria</taxon>
        <taxon>Burkholderiales</taxon>
        <taxon>Burkholderiaceae</taxon>
        <taxon>Polynucleobacter</taxon>
    </lineage>
</organism>
<protein>
    <submittedName>
        <fullName evidence="2">Uncharacterized protein</fullName>
    </submittedName>
</protein>
<keyword evidence="1" id="KW-1133">Transmembrane helix</keyword>
<feature type="transmembrane region" description="Helical" evidence="1">
    <location>
        <begin position="12"/>
        <end position="35"/>
    </location>
</feature>
<reference evidence="2 3" key="1">
    <citation type="submission" date="2017-05" db="EMBL/GenBank/DDBJ databases">
        <title>Polynucleobacter sp. MWH-K35W1 isolated from the permanently anoxic monimolimnion of a meromictic lake.</title>
        <authorList>
            <person name="Hahn M.W."/>
        </authorList>
    </citation>
    <scope>NUCLEOTIDE SEQUENCE [LARGE SCALE GENOMIC DNA]</scope>
    <source>
        <strain evidence="2 3">MWH-K35W1</strain>
    </source>
</reference>
<evidence type="ECO:0000313" key="2">
    <source>
        <dbReference type="EMBL" id="OWS71446.1"/>
    </source>
</evidence>